<keyword evidence="3" id="KW-0732">Signal</keyword>
<evidence type="ECO:0000256" key="3">
    <source>
        <dbReference type="SAM" id="SignalP"/>
    </source>
</evidence>
<protein>
    <submittedName>
        <fullName evidence="5">Uncharacterized protein</fullName>
    </submittedName>
</protein>
<evidence type="ECO:0000313" key="5">
    <source>
        <dbReference type="WBParaSite" id="PDA_v2.g16526.t1"/>
    </source>
</evidence>
<reference evidence="5" key="1">
    <citation type="submission" date="2022-11" db="UniProtKB">
        <authorList>
            <consortium name="WormBaseParasite"/>
        </authorList>
    </citation>
    <scope>IDENTIFICATION</scope>
</reference>
<keyword evidence="2" id="KW-0812">Transmembrane</keyword>
<evidence type="ECO:0000313" key="4">
    <source>
        <dbReference type="Proteomes" id="UP000887578"/>
    </source>
</evidence>
<organism evidence="4 5">
    <name type="scientific">Panagrolaimus davidi</name>
    <dbReference type="NCBI Taxonomy" id="227884"/>
    <lineage>
        <taxon>Eukaryota</taxon>
        <taxon>Metazoa</taxon>
        <taxon>Ecdysozoa</taxon>
        <taxon>Nematoda</taxon>
        <taxon>Chromadorea</taxon>
        <taxon>Rhabditida</taxon>
        <taxon>Tylenchina</taxon>
        <taxon>Panagrolaimomorpha</taxon>
        <taxon>Panagrolaimoidea</taxon>
        <taxon>Panagrolaimidae</taxon>
        <taxon>Panagrolaimus</taxon>
    </lineage>
</organism>
<keyword evidence="4" id="KW-1185">Reference proteome</keyword>
<feature type="chain" id="PRO_5037915959" evidence="3">
    <location>
        <begin position="18"/>
        <end position="481"/>
    </location>
</feature>
<keyword evidence="2" id="KW-0472">Membrane</keyword>
<name>A0A914PP09_9BILA</name>
<accession>A0A914PP09</accession>
<evidence type="ECO:0000256" key="2">
    <source>
        <dbReference type="SAM" id="Phobius"/>
    </source>
</evidence>
<dbReference type="Proteomes" id="UP000887578">
    <property type="component" value="Unplaced"/>
</dbReference>
<feature type="transmembrane region" description="Helical" evidence="2">
    <location>
        <begin position="240"/>
        <end position="268"/>
    </location>
</feature>
<proteinExistence type="predicted"/>
<keyword evidence="2" id="KW-1133">Transmembrane helix</keyword>
<dbReference type="AlphaFoldDB" id="A0A914PP09"/>
<feature type="region of interest" description="Disordered" evidence="1">
    <location>
        <begin position="295"/>
        <end position="338"/>
    </location>
</feature>
<dbReference type="WBParaSite" id="PDA_v2.g16526.t1">
    <property type="protein sequence ID" value="PDA_v2.g16526.t1"/>
    <property type="gene ID" value="PDA_v2.g16526"/>
</dbReference>
<sequence length="481" mass="52814">MMICLFLLLLFASSVNLQTITLPLPINGQIRGNYYGINDTVYIASGDNMLPQNLKDSFRFDEQKNLVVKTTSTQSLDFIIVYQNALDPIFEWCRSPEYKLCEDELIVCFDHSCSDASMFSLRYELHPVFNHIGDKSVTGACVHVHSSGLKIDQGEFVSSPVQINAQAFAQDVSLTQTFVHILGSTCGAILRFPKASLAFTESLSSPSTTTTAAERLSNSSVESSNGIFSTTPASHESNTWQLIAVIGGSIFGVILILGLIALVVYLCLRKKTSKKPTSKTGMKIVKLRATKSMESVANVVPSSPPKAAQPDPSKVTKPLPPTSKPVESKVPKTQPPKVLPIQPMLKTESTQSSGESVATAIVRREKCGVFFPREFSDDPTKTAEERTKEPSGDLSLIQTAFPRMDIDSSKPYSKLFEADFKVDLVQEISAPRQPKLIIPLLTQRIVDESVPESEYTPDCLVQQAFRLPLVEDRAAMLLQAT</sequence>
<feature type="signal peptide" evidence="3">
    <location>
        <begin position="1"/>
        <end position="17"/>
    </location>
</feature>
<evidence type="ECO:0000256" key="1">
    <source>
        <dbReference type="SAM" id="MobiDB-lite"/>
    </source>
</evidence>